<sequence length="104" mass="11988">MYSNLPVLERIMCKLTPAKLSIHLICDISLEKEKKRREIRERIPSANIQILSLCISMCWATINLDGKHLINNSVTEITRNKNNYRVSYSKVQKFKVSSGTHILS</sequence>
<keyword evidence="2" id="KW-1185">Reference proteome</keyword>
<protein>
    <submittedName>
        <fullName evidence="1">Uncharacterized protein</fullName>
    </submittedName>
</protein>
<proteinExistence type="predicted"/>
<evidence type="ECO:0000313" key="1">
    <source>
        <dbReference type="EMBL" id="CAK9318461.1"/>
    </source>
</evidence>
<dbReference type="EMBL" id="OZ021737">
    <property type="protein sequence ID" value="CAK9318461.1"/>
    <property type="molecule type" value="Genomic_DNA"/>
</dbReference>
<reference evidence="1 2" key="1">
    <citation type="submission" date="2024-03" db="EMBL/GenBank/DDBJ databases">
        <authorList>
            <person name="Gkanogiannis A."/>
            <person name="Becerra Lopez-Lavalle L."/>
        </authorList>
    </citation>
    <scope>NUCLEOTIDE SEQUENCE [LARGE SCALE GENOMIC DNA]</scope>
</reference>
<gene>
    <name evidence="1" type="ORF">CITCOLO1_LOCUS10428</name>
</gene>
<evidence type="ECO:0000313" key="2">
    <source>
        <dbReference type="Proteomes" id="UP001642487"/>
    </source>
</evidence>
<organism evidence="1 2">
    <name type="scientific">Citrullus colocynthis</name>
    <name type="common">colocynth</name>
    <dbReference type="NCBI Taxonomy" id="252529"/>
    <lineage>
        <taxon>Eukaryota</taxon>
        <taxon>Viridiplantae</taxon>
        <taxon>Streptophyta</taxon>
        <taxon>Embryophyta</taxon>
        <taxon>Tracheophyta</taxon>
        <taxon>Spermatophyta</taxon>
        <taxon>Magnoliopsida</taxon>
        <taxon>eudicotyledons</taxon>
        <taxon>Gunneridae</taxon>
        <taxon>Pentapetalae</taxon>
        <taxon>rosids</taxon>
        <taxon>fabids</taxon>
        <taxon>Cucurbitales</taxon>
        <taxon>Cucurbitaceae</taxon>
        <taxon>Benincaseae</taxon>
        <taxon>Citrullus</taxon>
    </lineage>
</organism>
<name>A0ABP0YFW0_9ROSI</name>
<dbReference type="Proteomes" id="UP001642487">
    <property type="component" value="Chromosome 3"/>
</dbReference>
<accession>A0ABP0YFW0</accession>